<keyword evidence="1" id="KW-0472">Membrane</keyword>
<evidence type="ECO:0000313" key="3">
    <source>
        <dbReference type="Proteomes" id="UP000076927"/>
    </source>
</evidence>
<keyword evidence="1" id="KW-0812">Transmembrane</keyword>
<dbReference type="KEGG" id="pswu:SY83_06640"/>
<dbReference type="PATRIC" id="fig|1178515.4.peg.1325"/>
<gene>
    <name evidence="2" type="ORF">SY83_06640</name>
</gene>
<dbReference type="AlphaFoldDB" id="A0A172TGK7"/>
<proteinExistence type="predicted"/>
<evidence type="ECO:0000256" key="1">
    <source>
        <dbReference type="SAM" id="Phobius"/>
    </source>
</evidence>
<feature type="transmembrane region" description="Helical" evidence="1">
    <location>
        <begin position="110"/>
        <end position="129"/>
    </location>
</feature>
<name>A0A172TGK7_9BACL</name>
<feature type="transmembrane region" description="Helical" evidence="1">
    <location>
        <begin position="135"/>
        <end position="156"/>
    </location>
</feature>
<feature type="transmembrane region" description="Helical" evidence="1">
    <location>
        <begin position="54"/>
        <end position="74"/>
    </location>
</feature>
<dbReference type="Proteomes" id="UP000076927">
    <property type="component" value="Chromosome"/>
</dbReference>
<organism evidence="2 3">
    <name type="scientific">Paenibacillus swuensis</name>
    <dbReference type="NCBI Taxonomy" id="1178515"/>
    <lineage>
        <taxon>Bacteria</taxon>
        <taxon>Bacillati</taxon>
        <taxon>Bacillota</taxon>
        <taxon>Bacilli</taxon>
        <taxon>Bacillales</taxon>
        <taxon>Paenibacillaceae</taxon>
        <taxon>Paenibacillus</taxon>
    </lineage>
</organism>
<dbReference type="EMBL" id="CP011388">
    <property type="protein sequence ID" value="ANE46017.1"/>
    <property type="molecule type" value="Genomic_DNA"/>
</dbReference>
<keyword evidence="1" id="KW-1133">Transmembrane helix</keyword>
<keyword evidence="3" id="KW-1185">Reference proteome</keyword>
<sequence>MKAVADSKETTIYQYQLIQKIHYSPLSKSLLHSIFGVYCLYMVMLLGWMSLIWIMFSFIFIWMVHGAGLFLICWRGGIPFLEHWRFTWYPMHYGFIPNVDFYPLKSYRIMIGNMALIGFIAAAAAYPWIPVQGLGVHIIVIHIWMILFRLTILLRFSRYPGHYLIKFGQKDTFLYKQ</sequence>
<protein>
    <submittedName>
        <fullName evidence="2">Uncharacterized protein</fullName>
    </submittedName>
</protein>
<accession>A0A172TGK7</accession>
<reference evidence="2 3" key="1">
    <citation type="submission" date="2015-01" db="EMBL/GenBank/DDBJ databases">
        <title>Paenibacillus swuensis/DY6/whole genome sequencing.</title>
        <authorList>
            <person name="Kim M.K."/>
            <person name="Srinivasan S."/>
            <person name="Lee J.-J."/>
        </authorList>
    </citation>
    <scope>NUCLEOTIDE SEQUENCE [LARGE SCALE GENOMIC DNA]</scope>
    <source>
        <strain evidence="2 3">DY6</strain>
    </source>
</reference>
<evidence type="ECO:0000313" key="2">
    <source>
        <dbReference type="EMBL" id="ANE46017.1"/>
    </source>
</evidence>
<feature type="transmembrane region" description="Helical" evidence="1">
    <location>
        <begin position="30"/>
        <end position="48"/>
    </location>
</feature>